<keyword evidence="2" id="KW-1185">Reference proteome</keyword>
<dbReference type="EMBL" id="CP053452">
    <property type="protein sequence ID" value="QJW97714.1"/>
    <property type="molecule type" value="Genomic_DNA"/>
</dbReference>
<dbReference type="KEGG" id="ftj:FTUN_5292"/>
<name>A0A6M5YW72_9BACT</name>
<protein>
    <submittedName>
        <fullName evidence="1">Uncharacterized protein</fullName>
    </submittedName>
</protein>
<gene>
    <name evidence="1" type="ORF">FTUN_5292</name>
</gene>
<dbReference type="AlphaFoldDB" id="A0A6M5YW72"/>
<dbReference type="Proteomes" id="UP000503447">
    <property type="component" value="Chromosome"/>
</dbReference>
<accession>A0A6M5YW72</accession>
<evidence type="ECO:0000313" key="2">
    <source>
        <dbReference type="Proteomes" id="UP000503447"/>
    </source>
</evidence>
<evidence type="ECO:0000313" key="1">
    <source>
        <dbReference type="EMBL" id="QJW97714.1"/>
    </source>
</evidence>
<organism evidence="1 2">
    <name type="scientific">Frigoriglobus tundricola</name>
    <dbReference type="NCBI Taxonomy" id="2774151"/>
    <lineage>
        <taxon>Bacteria</taxon>
        <taxon>Pseudomonadati</taxon>
        <taxon>Planctomycetota</taxon>
        <taxon>Planctomycetia</taxon>
        <taxon>Gemmatales</taxon>
        <taxon>Gemmataceae</taxon>
        <taxon>Frigoriglobus</taxon>
    </lineage>
</organism>
<sequence length="284" mass="30591">MTRFTGWAAEPTGHPLAGRRAPIALLALLTAALFVSHVSIARGQPEPPKEANAGLVRGRLLFQSAMADFAGTIVGREFDPRKYIAGHPVSTERAIWSFDAVPRGLTTAPGDVVSAKLTCSTVHTVKAAPGGVPVVVRVVSHTCPQVPPDPQRRGDWLWVREGSIEKGQALQKQYQDDVAAYRAKKIDPEAEKPDADGWKAANTLAEKYGYYEVRVPKVLDGVETTIDLPAGVFRNARKSEAETDGRGAAKRPRVSVFVKCETAGVLLGVAEPDLSLSVRPAQKR</sequence>
<reference evidence="2" key="1">
    <citation type="submission" date="2020-05" db="EMBL/GenBank/DDBJ databases">
        <title>Frigoriglobus tundricola gen. nov., sp. nov., a psychrotolerant cellulolytic planctomycete of the family Gemmataceae with two divergent copies of 16S rRNA gene.</title>
        <authorList>
            <person name="Kulichevskaya I.S."/>
            <person name="Ivanova A.A."/>
            <person name="Naumoff D.G."/>
            <person name="Beletsky A.V."/>
            <person name="Rijpstra W.I.C."/>
            <person name="Sinninghe Damste J.S."/>
            <person name="Mardanov A.V."/>
            <person name="Ravin N.V."/>
            <person name="Dedysh S.N."/>
        </authorList>
    </citation>
    <scope>NUCLEOTIDE SEQUENCE [LARGE SCALE GENOMIC DNA]</scope>
    <source>
        <strain evidence="2">PL17</strain>
    </source>
</reference>
<dbReference type="RefSeq" id="WP_171473033.1">
    <property type="nucleotide sequence ID" value="NZ_CP053452.2"/>
</dbReference>
<proteinExistence type="predicted"/>